<comment type="caution">
    <text evidence="1">The sequence shown here is derived from an EMBL/GenBank/DDBJ whole genome shotgun (WGS) entry which is preliminary data.</text>
</comment>
<gene>
    <name evidence="1" type="ORF">EGC76_01450</name>
</gene>
<protein>
    <submittedName>
        <fullName evidence="1">Uncharacterized protein</fullName>
    </submittedName>
</protein>
<dbReference type="Proteomes" id="UP000288789">
    <property type="component" value="Unassembled WGS sequence"/>
</dbReference>
<dbReference type="EMBL" id="RSFE01000001">
    <property type="protein sequence ID" value="RWU12908.1"/>
    <property type="molecule type" value="Genomic_DNA"/>
</dbReference>
<organism evidence="1 2">
    <name type="scientific">Pseudidiomarina gelatinasegens</name>
    <dbReference type="NCBI Taxonomy" id="2487740"/>
    <lineage>
        <taxon>Bacteria</taxon>
        <taxon>Pseudomonadati</taxon>
        <taxon>Pseudomonadota</taxon>
        <taxon>Gammaproteobacteria</taxon>
        <taxon>Alteromonadales</taxon>
        <taxon>Idiomarinaceae</taxon>
        <taxon>Pseudidiomarina</taxon>
    </lineage>
</organism>
<accession>A0A443Z7J2</accession>
<dbReference type="RefSeq" id="WP_128351237.1">
    <property type="nucleotide sequence ID" value="NZ_RSFE01000001.1"/>
</dbReference>
<name>A0A443Z7J2_9GAMM</name>
<proteinExistence type="predicted"/>
<sequence>MARDIPGFFDILLPSLTRSVVAGFNRRAFQVPASEKINLDDLARSKLQPSMLFELAYSRADQLLNNHDNWQDVIQSALSKQKRYFDYRETPSPSDEDLDFSGAVAKRIIGGLEFIRHTYRSDSLVIAPKIPGMHWIASSYGDFALDDHLIEIKCSARNFSRADYKQLVIYWLLLLADSRVHSSKPPNFGVLFNPRLNLITTFGFEELIDIAGAGMNCVELLGLFESLIGDYGERARL</sequence>
<evidence type="ECO:0000313" key="1">
    <source>
        <dbReference type="EMBL" id="RWU12908.1"/>
    </source>
</evidence>
<keyword evidence="2" id="KW-1185">Reference proteome</keyword>
<dbReference type="AlphaFoldDB" id="A0A443Z7J2"/>
<evidence type="ECO:0000313" key="2">
    <source>
        <dbReference type="Proteomes" id="UP000288789"/>
    </source>
</evidence>
<reference evidence="1 2" key="1">
    <citation type="submission" date="2018-12" db="EMBL/GenBank/DDBJ databases">
        <authorList>
            <person name="Li A."/>
            <person name="Zhang M."/>
            <person name="Zhu H."/>
        </authorList>
    </citation>
    <scope>NUCLEOTIDE SEQUENCE [LARGE SCALE GENOMIC DNA]</scope>
    <source>
        <strain evidence="1 2">R04H25</strain>
    </source>
</reference>
<dbReference type="OrthoDB" id="6400609at2"/>